<evidence type="ECO:0000313" key="3">
    <source>
        <dbReference type="Proteomes" id="UP001597273"/>
    </source>
</evidence>
<dbReference type="Pfam" id="PF00583">
    <property type="entry name" value="Acetyltransf_1"/>
    <property type="match status" value="1"/>
</dbReference>
<dbReference type="CDD" id="cd04301">
    <property type="entry name" value="NAT_SF"/>
    <property type="match status" value="1"/>
</dbReference>
<dbReference type="InterPro" id="IPR000182">
    <property type="entry name" value="GNAT_dom"/>
</dbReference>
<keyword evidence="3" id="KW-1185">Reference proteome</keyword>
<keyword evidence="2" id="KW-0012">Acyltransferase</keyword>
<dbReference type="GO" id="GO:0016746">
    <property type="term" value="F:acyltransferase activity"/>
    <property type="evidence" value="ECO:0007669"/>
    <property type="project" value="UniProtKB-KW"/>
</dbReference>
<dbReference type="Proteomes" id="UP001597273">
    <property type="component" value="Unassembled WGS sequence"/>
</dbReference>
<protein>
    <submittedName>
        <fullName evidence="2">GNAT family N-acetyltransferase</fullName>
        <ecNumber evidence="2">2.3.-.-</ecNumber>
    </submittedName>
</protein>
<dbReference type="SUPFAM" id="SSF55729">
    <property type="entry name" value="Acyl-CoA N-acyltransferases (Nat)"/>
    <property type="match status" value="1"/>
</dbReference>
<sequence length="170" mass="18640">MKFRKLKKSDKENASALFEACLADLIRREGIDEPGLFENEMERLNGVAVASLQYAGPCMYIAENGGILLGTIAVLPPGPMAVLHANAAEPDIEIGCVYIHPDHQRQGVGHFLIRSAIAKAKESPAGRFFLDAGFSSSRAYWTKQLGNPTITLEDYWGTGQPHAIWVKDLE</sequence>
<name>A0ABW4QKY0_9BACL</name>
<dbReference type="RefSeq" id="WP_204890657.1">
    <property type="nucleotide sequence ID" value="NZ_JBHUFW010000011.1"/>
</dbReference>
<accession>A0ABW4QKY0</accession>
<dbReference type="EC" id="2.3.-.-" evidence="2"/>
<evidence type="ECO:0000259" key="1">
    <source>
        <dbReference type="PROSITE" id="PS51186"/>
    </source>
</evidence>
<feature type="domain" description="N-acetyltransferase" evidence="1">
    <location>
        <begin position="1"/>
        <end position="170"/>
    </location>
</feature>
<proteinExistence type="predicted"/>
<organism evidence="2 3">
    <name type="scientific">Planococcus chinensis</name>
    <dbReference type="NCBI Taxonomy" id="272917"/>
    <lineage>
        <taxon>Bacteria</taxon>
        <taxon>Bacillati</taxon>
        <taxon>Bacillota</taxon>
        <taxon>Bacilli</taxon>
        <taxon>Bacillales</taxon>
        <taxon>Caryophanaceae</taxon>
        <taxon>Planococcus</taxon>
    </lineage>
</organism>
<evidence type="ECO:0000313" key="2">
    <source>
        <dbReference type="EMBL" id="MFD1864281.1"/>
    </source>
</evidence>
<dbReference type="PROSITE" id="PS51186">
    <property type="entry name" value="GNAT"/>
    <property type="match status" value="1"/>
</dbReference>
<dbReference type="EMBL" id="JBHUFW010000011">
    <property type="protein sequence ID" value="MFD1864281.1"/>
    <property type="molecule type" value="Genomic_DNA"/>
</dbReference>
<comment type="caution">
    <text evidence="2">The sequence shown here is derived from an EMBL/GenBank/DDBJ whole genome shotgun (WGS) entry which is preliminary data.</text>
</comment>
<dbReference type="InterPro" id="IPR016181">
    <property type="entry name" value="Acyl_CoA_acyltransferase"/>
</dbReference>
<reference evidence="3" key="1">
    <citation type="journal article" date="2019" name="Int. J. Syst. Evol. Microbiol.">
        <title>The Global Catalogue of Microorganisms (GCM) 10K type strain sequencing project: providing services to taxonomists for standard genome sequencing and annotation.</title>
        <authorList>
            <consortium name="The Broad Institute Genomics Platform"/>
            <consortium name="The Broad Institute Genome Sequencing Center for Infectious Disease"/>
            <person name="Wu L."/>
            <person name="Ma J."/>
        </authorList>
    </citation>
    <scope>NUCLEOTIDE SEQUENCE [LARGE SCALE GENOMIC DNA]</scope>
    <source>
        <strain evidence="3">CGMCC 1.15475</strain>
    </source>
</reference>
<keyword evidence="2" id="KW-0808">Transferase</keyword>
<gene>
    <name evidence="2" type="ORF">ACFSDB_15335</name>
</gene>
<dbReference type="Gene3D" id="3.40.630.30">
    <property type="match status" value="1"/>
</dbReference>